<dbReference type="GO" id="GO:0030170">
    <property type="term" value="F:pyridoxal phosphate binding"/>
    <property type="evidence" value="ECO:0007669"/>
    <property type="project" value="UniProtKB-UniRule"/>
</dbReference>
<dbReference type="PANTHER" id="PTHR10146">
    <property type="entry name" value="PROLINE SYNTHETASE CO-TRANSCRIBED BACTERIAL HOMOLOG PROTEIN"/>
    <property type="match status" value="1"/>
</dbReference>
<dbReference type="InterPro" id="IPR011078">
    <property type="entry name" value="PyrdxlP_homeostasis"/>
</dbReference>
<dbReference type="InterPro" id="IPR001608">
    <property type="entry name" value="Ala_racemase_N"/>
</dbReference>
<reference evidence="6 7" key="1">
    <citation type="submission" date="2015-10" db="EMBL/GenBank/DDBJ databases">
        <title>Metagenome-Assembled Genomes uncover a global brackish microbiome.</title>
        <authorList>
            <person name="Hugerth L.W."/>
            <person name="Larsson J."/>
            <person name="Alneberg J."/>
            <person name="Lindh M.V."/>
            <person name="Legrand C."/>
            <person name="Pinhassi J."/>
            <person name="Andersson A.F."/>
        </authorList>
    </citation>
    <scope>NUCLEOTIDE SEQUENCE [LARGE SCALE GENOMIC DNA]</scope>
    <source>
        <strain evidence="6">BACL6 MAG-120924-bin43</strain>
    </source>
</reference>
<gene>
    <name evidence="6" type="ORF">ABR75_05960</name>
</gene>
<accession>A0A0R2QGB5</accession>
<dbReference type="EMBL" id="LIBJ01000014">
    <property type="protein sequence ID" value="KRO49391.1"/>
    <property type="molecule type" value="Genomic_DNA"/>
</dbReference>
<sequence>MNQPLVATRVAELRDRIVRAGGVGVGIVAVTKNFGADAWSEAKSAGCEAVGENYAQELIAKSKQVDSADRLPVHFIGQLQTNKIKSIFEIVDVWQSVDRASVVTELVKRHAGRAVIGRCEMLLQVNTTGESDKGGCDPTEAKTLVDQARQGGLDVTGLMTVGPTDMDPDKTRAAFRLLKQMAADLGVEQLSMGMTSDVEIAVEEGSTLVRVGTALFGQRPRSI</sequence>
<dbReference type="PANTHER" id="PTHR10146:SF14">
    <property type="entry name" value="PYRIDOXAL PHOSPHATE HOMEOSTASIS PROTEIN"/>
    <property type="match status" value="1"/>
</dbReference>
<dbReference type="Gene3D" id="3.20.20.10">
    <property type="entry name" value="Alanine racemase"/>
    <property type="match status" value="1"/>
</dbReference>
<dbReference type="NCBIfam" id="TIGR00044">
    <property type="entry name" value="YggS family pyridoxal phosphate-dependent enzyme"/>
    <property type="match status" value="1"/>
</dbReference>
<evidence type="ECO:0000259" key="5">
    <source>
        <dbReference type="Pfam" id="PF01168"/>
    </source>
</evidence>
<name>A0A0R2QGB5_9ACTN</name>
<comment type="similarity">
    <text evidence="2 4">Belongs to the pyridoxal phosphate-binding protein YggS/PROSC family.</text>
</comment>
<dbReference type="PIRSF" id="PIRSF004848">
    <property type="entry name" value="YBL036c_PLPDEIII"/>
    <property type="match status" value="1"/>
</dbReference>
<comment type="cofactor">
    <cofactor evidence="3">
        <name>pyridoxal 5'-phosphate</name>
        <dbReference type="ChEBI" id="CHEBI:597326"/>
    </cofactor>
</comment>
<dbReference type="Pfam" id="PF01168">
    <property type="entry name" value="Ala_racemase_N"/>
    <property type="match status" value="1"/>
</dbReference>
<dbReference type="SUPFAM" id="SSF51419">
    <property type="entry name" value="PLP-binding barrel"/>
    <property type="match status" value="1"/>
</dbReference>
<evidence type="ECO:0000256" key="3">
    <source>
        <dbReference type="PIRSR" id="PIRSR004848-1"/>
    </source>
</evidence>
<comment type="function">
    <text evidence="2">Pyridoxal 5'-phosphate (PLP)-binding protein, which is involved in PLP homeostasis.</text>
</comment>
<evidence type="ECO:0000256" key="4">
    <source>
        <dbReference type="RuleBase" id="RU004514"/>
    </source>
</evidence>
<evidence type="ECO:0000313" key="7">
    <source>
        <dbReference type="Proteomes" id="UP000051017"/>
    </source>
</evidence>
<organism evidence="6 7">
    <name type="scientific">Acidimicrobiia bacterium BACL6 MAG-120924-bin43</name>
    <dbReference type="NCBI Taxonomy" id="1655583"/>
    <lineage>
        <taxon>Bacteria</taxon>
        <taxon>Bacillati</taxon>
        <taxon>Actinomycetota</taxon>
        <taxon>Acidimicrobiia</taxon>
        <taxon>acIV cluster</taxon>
    </lineage>
</organism>
<dbReference type="CDD" id="cd00635">
    <property type="entry name" value="PLPDE_III_YBL036c_like"/>
    <property type="match status" value="1"/>
</dbReference>
<evidence type="ECO:0000313" key="6">
    <source>
        <dbReference type="EMBL" id="KRO49391.1"/>
    </source>
</evidence>
<evidence type="ECO:0000256" key="1">
    <source>
        <dbReference type="ARBA" id="ARBA00022898"/>
    </source>
</evidence>
<dbReference type="HAMAP" id="MF_02087">
    <property type="entry name" value="PLP_homeostasis"/>
    <property type="match status" value="1"/>
</dbReference>
<comment type="caution">
    <text evidence="6">The sequence shown here is derived from an EMBL/GenBank/DDBJ whole genome shotgun (WGS) entry which is preliminary data.</text>
</comment>
<keyword evidence="1 2" id="KW-0663">Pyridoxal phosphate</keyword>
<evidence type="ECO:0000256" key="2">
    <source>
        <dbReference type="HAMAP-Rule" id="MF_02087"/>
    </source>
</evidence>
<feature type="domain" description="Alanine racemase N-terminal" evidence="5">
    <location>
        <begin position="24"/>
        <end position="220"/>
    </location>
</feature>
<dbReference type="Proteomes" id="UP000051017">
    <property type="component" value="Unassembled WGS sequence"/>
</dbReference>
<proteinExistence type="inferred from homology"/>
<dbReference type="AlphaFoldDB" id="A0A0R2QGB5"/>
<protein>
    <recommendedName>
        <fullName evidence="2">Pyridoxal phosphate homeostasis protein</fullName>
        <shortName evidence="2">PLP homeostasis protein</shortName>
    </recommendedName>
</protein>
<feature type="modified residue" description="N6-(pyridoxal phosphate)lysine" evidence="2 3">
    <location>
        <position position="32"/>
    </location>
</feature>
<dbReference type="InterPro" id="IPR029066">
    <property type="entry name" value="PLP-binding_barrel"/>
</dbReference>